<dbReference type="EMBL" id="JARBHB010000003">
    <property type="protein sequence ID" value="KAJ8890721.1"/>
    <property type="molecule type" value="Genomic_DNA"/>
</dbReference>
<reference evidence="1 2" key="1">
    <citation type="submission" date="2023-02" db="EMBL/GenBank/DDBJ databases">
        <title>LHISI_Scaffold_Assembly.</title>
        <authorList>
            <person name="Stuart O.P."/>
            <person name="Cleave R."/>
            <person name="Magrath M.J.L."/>
            <person name="Mikheyev A.S."/>
        </authorList>
    </citation>
    <scope>NUCLEOTIDE SEQUENCE [LARGE SCALE GENOMIC DNA]</scope>
    <source>
        <strain evidence="1">Daus_M_001</strain>
        <tissue evidence="1">Leg muscle</tissue>
    </source>
</reference>
<proteinExistence type="predicted"/>
<dbReference type="Proteomes" id="UP001159363">
    <property type="component" value="Chromosome 3"/>
</dbReference>
<evidence type="ECO:0000313" key="2">
    <source>
        <dbReference type="Proteomes" id="UP001159363"/>
    </source>
</evidence>
<evidence type="ECO:0000313" key="1">
    <source>
        <dbReference type="EMBL" id="KAJ8890721.1"/>
    </source>
</evidence>
<name>A0ABQ9I2Z5_9NEOP</name>
<comment type="caution">
    <text evidence="1">The sequence shown here is derived from an EMBL/GenBank/DDBJ whole genome shotgun (WGS) entry which is preliminary data.</text>
</comment>
<organism evidence="1 2">
    <name type="scientific">Dryococelus australis</name>
    <dbReference type="NCBI Taxonomy" id="614101"/>
    <lineage>
        <taxon>Eukaryota</taxon>
        <taxon>Metazoa</taxon>
        <taxon>Ecdysozoa</taxon>
        <taxon>Arthropoda</taxon>
        <taxon>Hexapoda</taxon>
        <taxon>Insecta</taxon>
        <taxon>Pterygota</taxon>
        <taxon>Neoptera</taxon>
        <taxon>Polyneoptera</taxon>
        <taxon>Phasmatodea</taxon>
        <taxon>Verophasmatodea</taxon>
        <taxon>Anareolatae</taxon>
        <taxon>Phasmatidae</taxon>
        <taxon>Eurycanthinae</taxon>
        <taxon>Dryococelus</taxon>
    </lineage>
</organism>
<protein>
    <submittedName>
        <fullName evidence="1">Uncharacterized protein</fullName>
    </submittedName>
</protein>
<gene>
    <name evidence="1" type="ORF">PR048_010230</name>
</gene>
<keyword evidence="2" id="KW-1185">Reference proteome</keyword>
<accession>A0ABQ9I2Z5</accession>
<sequence>MKGRGKWEIPKNSLTRGIVWHHTQIWEVFRMLCDLIKAFHCVSHEILLDKLACYGISGIVLNTQSYLKDSKQLVTIMSAFSEALS</sequence>